<evidence type="ECO:0000313" key="8">
    <source>
        <dbReference type="EMBL" id="KAE8165225.1"/>
    </source>
</evidence>
<dbReference type="FunFam" id="1.10.630.10:FF:000018">
    <property type="entry name" value="Cytochrome P450 monooxygenase"/>
    <property type="match status" value="1"/>
</dbReference>
<evidence type="ECO:0000256" key="4">
    <source>
        <dbReference type="ARBA" id="ARBA00023002"/>
    </source>
</evidence>
<dbReference type="GO" id="GO:0020037">
    <property type="term" value="F:heme binding"/>
    <property type="evidence" value="ECO:0007669"/>
    <property type="project" value="InterPro"/>
</dbReference>
<sequence>MSAVYPRFPFARPSGDEPPAEFHRLLRECPISRVELWDGSHPWLVVKHKDVCAVLTDPRLSKVRQREGFPEMSPGGKAAAKNRPTFVDMDPPDHMHQRYFSPIGGHGLSRLNRRYRSMVSAFFSDEYVDSRLPFIRDTVQHYLDRLLRAGKDGKEVDLVKHFALPVPSHIIYDILGIPQEDFEYLSGCDAMRTSGSSTAAAAQAANKNLLKYLEKLVDKRTANPGKDVISTLVKEQLKPGLLEKLDVVQIAFLLLVAGNATVVSMIALGVVTLLEHPDQLSRLLEDPSLSKLFVEELCRFHTASALATRRVATVDIELRGQKIKAGEGIIASNQAANRDPEVFPDPDTFDIFRKRGTEEALGFGYGDHRCIAETLARAELETVFSTLFQTLPSLRLAVPKSDIHWTPPTKDVGIVELPVTWDKD</sequence>
<dbReference type="SUPFAM" id="SSF48264">
    <property type="entry name" value="Cytochrome P450"/>
    <property type="match status" value="1"/>
</dbReference>
<accession>A0A5N6V2Q1</accession>
<dbReference type="InterPro" id="IPR002397">
    <property type="entry name" value="Cyt_P450_B"/>
</dbReference>
<evidence type="ECO:0000256" key="6">
    <source>
        <dbReference type="ARBA" id="ARBA00023033"/>
    </source>
</evidence>
<evidence type="ECO:0000256" key="3">
    <source>
        <dbReference type="ARBA" id="ARBA00022723"/>
    </source>
</evidence>
<dbReference type="CDD" id="cd11030">
    <property type="entry name" value="CYP105-like"/>
    <property type="match status" value="1"/>
</dbReference>
<proteinExistence type="inferred from homology"/>
<name>A0A5N6V2Q1_ASPTM</name>
<dbReference type="GO" id="GO:0005506">
    <property type="term" value="F:iron ion binding"/>
    <property type="evidence" value="ECO:0007669"/>
    <property type="project" value="InterPro"/>
</dbReference>
<dbReference type="PRINTS" id="PR00359">
    <property type="entry name" value="BP450"/>
</dbReference>
<dbReference type="Pfam" id="PF00067">
    <property type="entry name" value="p450"/>
    <property type="match status" value="1"/>
</dbReference>
<dbReference type="Proteomes" id="UP000326950">
    <property type="component" value="Unassembled WGS sequence"/>
</dbReference>
<keyword evidence="9" id="KW-1185">Reference proteome</keyword>
<evidence type="ECO:0000256" key="2">
    <source>
        <dbReference type="ARBA" id="ARBA00022617"/>
    </source>
</evidence>
<dbReference type="Gene3D" id="1.10.630.10">
    <property type="entry name" value="Cytochrome P450"/>
    <property type="match status" value="2"/>
</dbReference>
<comment type="similarity">
    <text evidence="1 7">Belongs to the cytochrome P450 family.</text>
</comment>
<dbReference type="PANTHER" id="PTHR46696:SF6">
    <property type="entry name" value="P450, PUTATIVE (EUROFUNG)-RELATED"/>
    <property type="match status" value="1"/>
</dbReference>
<dbReference type="OrthoDB" id="3945418at2759"/>
<evidence type="ECO:0000256" key="1">
    <source>
        <dbReference type="ARBA" id="ARBA00010617"/>
    </source>
</evidence>
<gene>
    <name evidence="8" type="ORF">BDV40DRAFT_297820</name>
</gene>
<dbReference type="EMBL" id="ML738602">
    <property type="protein sequence ID" value="KAE8165225.1"/>
    <property type="molecule type" value="Genomic_DNA"/>
</dbReference>
<dbReference type="InterPro" id="IPR017972">
    <property type="entry name" value="Cyt_P450_CS"/>
</dbReference>
<protein>
    <submittedName>
        <fullName evidence="8">Cytochrome P450</fullName>
    </submittedName>
</protein>
<evidence type="ECO:0000313" key="9">
    <source>
        <dbReference type="Proteomes" id="UP000326950"/>
    </source>
</evidence>
<organism evidence="8 9">
    <name type="scientific">Aspergillus tamarii</name>
    <dbReference type="NCBI Taxonomy" id="41984"/>
    <lineage>
        <taxon>Eukaryota</taxon>
        <taxon>Fungi</taxon>
        <taxon>Dikarya</taxon>
        <taxon>Ascomycota</taxon>
        <taxon>Pezizomycotina</taxon>
        <taxon>Eurotiomycetes</taxon>
        <taxon>Eurotiomycetidae</taxon>
        <taxon>Eurotiales</taxon>
        <taxon>Aspergillaceae</taxon>
        <taxon>Aspergillus</taxon>
        <taxon>Aspergillus subgen. Circumdati</taxon>
    </lineage>
</organism>
<dbReference type="PROSITE" id="PS00086">
    <property type="entry name" value="CYTOCHROME_P450"/>
    <property type="match status" value="1"/>
</dbReference>
<keyword evidence="2 7" id="KW-0349">Heme</keyword>
<keyword evidence="3 7" id="KW-0479">Metal-binding</keyword>
<evidence type="ECO:0000256" key="5">
    <source>
        <dbReference type="ARBA" id="ARBA00023004"/>
    </source>
</evidence>
<dbReference type="InterPro" id="IPR036396">
    <property type="entry name" value="Cyt_P450_sf"/>
</dbReference>
<keyword evidence="5 7" id="KW-0408">Iron</keyword>
<dbReference type="PANTHER" id="PTHR46696">
    <property type="entry name" value="P450, PUTATIVE (EUROFUNG)-RELATED"/>
    <property type="match status" value="1"/>
</dbReference>
<dbReference type="AlphaFoldDB" id="A0A5N6V2Q1"/>
<keyword evidence="6 7" id="KW-0503">Monooxygenase</keyword>
<keyword evidence="4 7" id="KW-0560">Oxidoreductase</keyword>
<dbReference type="GO" id="GO:0016705">
    <property type="term" value="F:oxidoreductase activity, acting on paired donors, with incorporation or reduction of molecular oxygen"/>
    <property type="evidence" value="ECO:0007669"/>
    <property type="project" value="InterPro"/>
</dbReference>
<reference evidence="8 9" key="1">
    <citation type="submission" date="2019-04" db="EMBL/GenBank/DDBJ databases">
        <title>Friends and foes A comparative genomics study of 23 Aspergillus species from section Flavi.</title>
        <authorList>
            <consortium name="DOE Joint Genome Institute"/>
            <person name="Kjaerbolling I."/>
            <person name="Vesth T."/>
            <person name="Frisvad J.C."/>
            <person name="Nybo J.L."/>
            <person name="Theobald S."/>
            <person name="Kildgaard S."/>
            <person name="Isbrandt T."/>
            <person name="Kuo A."/>
            <person name="Sato A."/>
            <person name="Lyhne E.K."/>
            <person name="Kogle M.E."/>
            <person name="Wiebenga A."/>
            <person name="Kun R.S."/>
            <person name="Lubbers R.J."/>
            <person name="Makela M.R."/>
            <person name="Barry K."/>
            <person name="Chovatia M."/>
            <person name="Clum A."/>
            <person name="Daum C."/>
            <person name="Haridas S."/>
            <person name="He G."/>
            <person name="LaButti K."/>
            <person name="Lipzen A."/>
            <person name="Mondo S."/>
            <person name="Riley R."/>
            <person name="Salamov A."/>
            <person name="Simmons B.A."/>
            <person name="Magnuson J.K."/>
            <person name="Henrissat B."/>
            <person name="Mortensen U.H."/>
            <person name="Larsen T.O."/>
            <person name="Devries R.P."/>
            <person name="Grigoriev I.V."/>
            <person name="Machida M."/>
            <person name="Baker S.E."/>
            <person name="Andersen M.R."/>
        </authorList>
    </citation>
    <scope>NUCLEOTIDE SEQUENCE [LARGE SCALE GENOMIC DNA]</scope>
    <source>
        <strain evidence="8 9">CBS 117626</strain>
    </source>
</reference>
<dbReference type="GO" id="GO:0004497">
    <property type="term" value="F:monooxygenase activity"/>
    <property type="evidence" value="ECO:0007669"/>
    <property type="project" value="UniProtKB-KW"/>
</dbReference>
<evidence type="ECO:0000256" key="7">
    <source>
        <dbReference type="RuleBase" id="RU000461"/>
    </source>
</evidence>
<dbReference type="InterPro" id="IPR001128">
    <property type="entry name" value="Cyt_P450"/>
</dbReference>